<sequence>MGILSSNEKTPEEKRIEDLMRKPINGAIKPHLKAALKKMASEGKSIDEIERHYNATVTKTQFIENRKAEYATEAKLADQVYKAYITDGLSRLDKVNGRFLASISMKNDILIEQNNRIIRNSSK</sequence>
<dbReference type="EMBL" id="CP002551">
    <property type="protein sequence ID" value="ADZ09739.1"/>
    <property type="molecule type" value="Genomic_DNA"/>
</dbReference>
<dbReference type="Proteomes" id="UP000007490">
    <property type="component" value="Chromosome"/>
</dbReference>
<protein>
    <submittedName>
        <fullName evidence="1">Uncharacterized protein</fullName>
    </submittedName>
</protein>
<dbReference type="HOGENOM" id="CLU_140793_0_0_2"/>
<dbReference type="OrthoDB" id="377558at2157"/>
<dbReference type="KEGG" id="mel:Metbo_1508"/>
<organism evidence="1 2">
    <name type="scientific">Methanobacterium lacus (strain AL-21)</name>
    <dbReference type="NCBI Taxonomy" id="877455"/>
    <lineage>
        <taxon>Archaea</taxon>
        <taxon>Methanobacteriati</taxon>
        <taxon>Methanobacteriota</taxon>
        <taxon>Methanomada group</taxon>
        <taxon>Methanobacteria</taxon>
        <taxon>Methanobacteriales</taxon>
        <taxon>Methanobacteriaceae</taxon>
        <taxon>Methanobacterium</taxon>
    </lineage>
</organism>
<dbReference type="RefSeq" id="WP_013645090.1">
    <property type="nucleotide sequence ID" value="NC_015216.1"/>
</dbReference>
<proteinExistence type="predicted"/>
<name>F0T8I8_METLA</name>
<dbReference type="GeneID" id="10277959"/>
<gene>
    <name evidence="1" type="ordered locus">Metbo_1508</name>
</gene>
<evidence type="ECO:0000313" key="2">
    <source>
        <dbReference type="Proteomes" id="UP000007490"/>
    </source>
</evidence>
<accession>F0T8I8</accession>
<evidence type="ECO:0000313" key="1">
    <source>
        <dbReference type="EMBL" id="ADZ09739.1"/>
    </source>
</evidence>
<reference evidence="1 2" key="2">
    <citation type="journal article" date="2014" name="Int. J. Syst. Evol. Microbiol.">
        <title>Methanobacterium paludis sp. nov. and a novel strain of Methanobacterium lacus isolated from northern peatlands.</title>
        <authorList>
            <person name="Cadillo-Quiroz H."/>
            <person name="Brauer S.L."/>
            <person name="Goodson N."/>
            <person name="Yavitt J.B."/>
            <person name="Zinder S.H."/>
        </authorList>
    </citation>
    <scope>NUCLEOTIDE SEQUENCE [LARGE SCALE GENOMIC DNA]</scope>
    <source>
        <strain evidence="1 2">AL-21</strain>
    </source>
</reference>
<dbReference type="eggNOG" id="arCOG03293">
    <property type="taxonomic scope" value="Archaea"/>
</dbReference>
<reference evidence="2" key="1">
    <citation type="submission" date="2011-02" db="EMBL/GenBank/DDBJ databases">
        <title>Complete sequence of Methanobacterium sp. AL-21.</title>
        <authorList>
            <consortium name="US DOE Joint Genome Institute"/>
            <person name="Lucas S."/>
            <person name="Copeland A."/>
            <person name="Lapidus A."/>
            <person name="Cheng J.-F."/>
            <person name="Goodwin L."/>
            <person name="Pitluck S."/>
            <person name="Chertkov O."/>
            <person name="Detter J.C."/>
            <person name="Han C."/>
            <person name="Tapia R."/>
            <person name="Land M."/>
            <person name="Hauser L."/>
            <person name="Kyrpides N."/>
            <person name="Ivanova N."/>
            <person name="Mikhailova N."/>
            <person name="Pagani I."/>
            <person name="Cadillo-Quiroz H."/>
            <person name="Imachi H."/>
            <person name="Zinder S."/>
            <person name="Liu W."/>
            <person name="Woyke T."/>
        </authorList>
    </citation>
    <scope>NUCLEOTIDE SEQUENCE [LARGE SCALE GENOMIC DNA]</scope>
    <source>
        <strain evidence="2">AL-21</strain>
    </source>
</reference>
<dbReference type="AlphaFoldDB" id="F0T8I8"/>
<keyword evidence="2" id="KW-1185">Reference proteome</keyword>